<proteinExistence type="predicted"/>
<evidence type="ECO:0000256" key="3">
    <source>
        <dbReference type="ARBA" id="ARBA00022827"/>
    </source>
</evidence>
<dbReference type="InterPro" id="IPR036188">
    <property type="entry name" value="FAD/NAD-bd_sf"/>
</dbReference>
<feature type="domain" description="FAD-binding" evidence="4">
    <location>
        <begin position="20"/>
        <end position="365"/>
    </location>
</feature>
<gene>
    <name evidence="5" type="ORF">SAMN04487968_101374</name>
</gene>
<dbReference type="Gene3D" id="3.50.50.60">
    <property type="entry name" value="FAD/NAD(P)-binding domain"/>
    <property type="match status" value="2"/>
</dbReference>
<keyword evidence="3" id="KW-0274">FAD</keyword>
<evidence type="ECO:0000256" key="1">
    <source>
        <dbReference type="ARBA" id="ARBA00001974"/>
    </source>
</evidence>
<protein>
    <submittedName>
        <fullName evidence="5">2-polyprenyl-6-methoxyphenol hydroxylase</fullName>
    </submittedName>
</protein>
<dbReference type="InterPro" id="IPR050641">
    <property type="entry name" value="RIFMO-like"/>
</dbReference>
<evidence type="ECO:0000313" key="5">
    <source>
        <dbReference type="EMBL" id="SFB76220.1"/>
    </source>
</evidence>
<dbReference type="SUPFAM" id="SSF51905">
    <property type="entry name" value="FAD/NAD(P)-binding domain"/>
    <property type="match status" value="1"/>
</dbReference>
<dbReference type="GO" id="GO:0071949">
    <property type="term" value="F:FAD binding"/>
    <property type="evidence" value="ECO:0007669"/>
    <property type="project" value="InterPro"/>
</dbReference>
<organism evidence="5 6">
    <name type="scientific">Nocardioides terrae</name>
    <dbReference type="NCBI Taxonomy" id="574651"/>
    <lineage>
        <taxon>Bacteria</taxon>
        <taxon>Bacillati</taxon>
        <taxon>Actinomycetota</taxon>
        <taxon>Actinomycetes</taxon>
        <taxon>Propionibacteriales</taxon>
        <taxon>Nocardioidaceae</taxon>
        <taxon>Nocardioides</taxon>
    </lineage>
</organism>
<evidence type="ECO:0000259" key="4">
    <source>
        <dbReference type="Pfam" id="PF01494"/>
    </source>
</evidence>
<accession>A0A1I1DU42</accession>
<dbReference type="InterPro" id="IPR002938">
    <property type="entry name" value="FAD-bd"/>
</dbReference>
<dbReference type="GO" id="GO:0016709">
    <property type="term" value="F:oxidoreductase activity, acting on paired donors, with incorporation or reduction of molecular oxygen, NAD(P)H as one donor, and incorporation of one atom of oxygen"/>
    <property type="evidence" value="ECO:0007669"/>
    <property type="project" value="UniProtKB-ARBA"/>
</dbReference>
<dbReference type="STRING" id="574651.SAMN04487968_101374"/>
<dbReference type="Pfam" id="PF01494">
    <property type="entry name" value="FAD_binding_3"/>
    <property type="match status" value="1"/>
</dbReference>
<dbReference type="EMBL" id="FOLB01000001">
    <property type="protein sequence ID" value="SFB76220.1"/>
    <property type="molecule type" value="Genomic_DNA"/>
</dbReference>
<reference evidence="5 6" key="1">
    <citation type="submission" date="2016-10" db="EMBL/GenBank/DDBJ databases">
        <authorList>
            <person name="de Groot N.N."/>
        </authorList>
    </citation>
    <scope>NUCLEOTIDE SEQUENCE [LARGE SCALE GENOMIC DNA]</scope>
    <source>
        <strain evidence="5 6">CGMCC 1.7056</strain>
    </source>
</reference>
<dbReference type="Pfam" id="PF21274">
    <property type="entry name" value="Rng_hyd_C"/>
    <property type="match status" value="1"/>
</dbReference>
<dbReference type="AlphaFoldDB" id="A0A1I1DU42"/>
<dbReference type="Gene3D" id="3.30.70.2450">
    <property type="match status" value="1"/>
</dbReference>
<dbReference type="PRINTS" id="PR00420">
    <property type="entry name" value="RNGMNOXGNASE"/>
</dbReference>
<name>A0A1I1DU42_9ACTN</name>
<keyword evidence="6" id="KW-1185">Reference proteome</keyword>
<dbReference type="PANTHER" id="PTHR43004:SF19">
    <property type="entry name" value="BINDING MONOOXYGENASE, PUTATIVE (JCVI)-RELATED"/>
    <property type="match status" value="1"/>
</dbReference>
<comment type="cofactor">
    <cofactor evidence="1">
        <name>FAD</name>
        <dbReference type="ChEBI" id="CHEBI:57692"/>
    </cofactor>
</comment>
<evidence type="ECO:0000313" key="6">
    <source>
        <dbReference type="Proteomes" id="UP000198832"/>
    </source>
</evidence>
<keyword evidence="2" id="KW-0285">Flavoprotein</keyword>
<dbReference type="Gene3D" id="3.40.30.120">
    <property type="match status" value="1"/>
</dbReference>
<dbReference type="PANTHER" id="PTHR43004">
    <property type="entry name" value="TRK SYSTEM POTASSIUM UPTAKE PROTEIN"/>
    <property type="match status" value="1"/>
</dbReference>
<sequence length="526" mass="55033">MDVDMNVKTSVDVGVDVGVDVDVVVVGAGPTGLMLAGELGGAGVRVLLVERRPHPSEAAKAGGLAGQILHLLHYRGELDRFRGPQTGPEPAPRFPFGGLHLDFTVLDDSPMRAVLLPQPKLERVLAERAGERGVEVRRGHGVVGLSQDEDTAVVEVRGPDGRYEVSARFVVGCDGGRSRVRELAGIAFEGTAFPEIERLASCTVPDSVTVLDDGSLEVDGVGRVPFGYTATERGVFACSGSGGTMGVYTAEVEQREYDDDVPMTVAELRASVNRVLGIDLPLGEPLRMTRFGYSAKQAGTYRDGRVLLAGDAAHLFPAGGVAINAGMMDAAGLGWRLAGAVQGWAPPGLLDGYAEARRAAAERTLLHTRAQVALRRAHGPTGDALRALVAELAVDEQPLLRLGALMAGTDVGGSASPGHPLVGTVLTDHALRVGHRDPRFSGVLHGGRPLLLDMGDRPELGEVAEAWSGRVDVVTVPLDERPADALLVGPDTMIGWAAAAGEPAESAAASLREALQAWVGVPPDGR</sequence>
<dbReference type="Proteomes" id="UP000198832">
    <property type="component" value="Unassembled WGS sequence"/>
</dbReference>
<evidence type="ECO:0000256" key="2">
    <source>
        <dbReference type="ARBA" id="ARBA00022630"/>
    </source>
</evidence>